<gene>
    <name evidence="1" type="ORF">FMM05_10355</name>
</gene>
<dbReference type="EMBL" id="VJVZ01000006">
    <property type="protein sequence ID" value="TRW24228.1"/>
    <property type="molecule type" value="Genomic_DNA"/>
</dbReference>
<organism evidence="1 2">
    <name type="scientific">Flavobacterium zepuense</name>
    <dbReference type="NCBI Taxonomy" id="2593302"/>
    <lineage>
        <taxon>Bacteria</taxon>
        <taxon>Pseudomonadati</taxon>
        <taxon>Bacteroidota</taxon>
        <taxon>Flavobacteriia</taxon>
        <taxon>Flavobacteriales</taxon>
        <taxon>Flavobacteriaceae</taxon>
        <taxon>Flavobacterium</taxon>
    </lineage>
</organism>
<dbReference type="RefSeq" id="WP_143373308.1">
    <property type="nucleotide sequence ID" value="NZ_VJVZ01000006.1"/>
</dbReference>
<proteinExistence type="predicted"/>
<comment type="caution">
    <text evidence="1">The sequence shown here is derived from an EMBL/GenBank/DDBJ whole genome shotgun (WGS) entry which is preliminary data.</text>
</comment>
<keyword evidence="2" id="KW-1185">Reference proteome</keyword>
<name>A0A552V167_9FLAO</name>
<protein>
    <submittedName>
        <fullName evidence="1">Uncharacterized protein</fullName>
    </submittedName>
</protein>
<evidence type="ECO:0000313" key="1">
    <source>
        <dbReference type="EMBL" id="TRW24228.1"/>
    </source>
</evidence>
<dbReference type="Proteomes" id="UP000320643">
    <property type="component" value="Unassembled WGS sequence"/>
</dbReference>
<accession>A0A552V167</accession>
<evidence type="ECO:0000313" key="2">
    <source>
        <dbReference type="Proteomes" id="UP000320643"/>
    </source>
</evidence>
<dbReference type="AlphaFoldDB" id="A0A552V167"/>
<sequence length="350" mass="41230">MDNQPLNRVEMEMSRWRLREERFGKLFSFDLSSNKALLREKLHDYQRIAVTYKGTQDPDERFALQVLKHERRLMEKQLYPNFLLRLLRRVIVEPLREQVFINQQIRQVQENGRSLHEQVQRAGFTGITDSLDEQLRKGQQQFSIPVSYYVNEKERLEHQLSFSKDQSGQYRFEGFKTSLFNESKPDESRQHYFTLSSVRSPDTTEAYNLLSGRAINKDGKWMQLDLNDKDAQGNYRIKEFHSNYGYDFESELKQLPLKELGDQIQEEKLKDILKRGGRQSVSFIKDGKEQRYYIEANPQFKSVNIYDEHSRKVSIATAMGGKTIEAVKLANKVNQGQEESQTRKTGLRVI</sequence>
<reference evidence="1 2" key="1">
    <citation type="submission" date="2019-07" db="EMBL/GenBank/DDBJ databases">
        <title>Flavobacterium sp. nov., isolated from glacier ice.</title>
        <authorList>
            <person name="Liu Q."/>
            <person name="Xin Y.-H."/>
        </authorList>
    </citation>
    <scope>NUCLEOTIDE SEQUENCE [LARGE SCALE GENOMIC DNA]</scope>
    <source>
        <strain evidence="1 2">ZT4R6</strain>
    </source>
</reference>
<dbReference type="OrthoDB" id="6372253at2"/>